<dbReference type="Gene3D" id="3.30.420.10">
    <property type="entry name" value="Ribonuclease H-like superfamily/Ribonuclease H"/>
    <property type="match status" value="1"/>
</dbReference>
<dbReference type="AlphaFoldDB" id="A0A816E3F9"/>
<evidence type="ECO:0000313" key="11">
    <source>
        <dbReference type="Proteomes" id="UP000663834"/>
    </source>
</evidence>
<organism evidence="10 11">
    <name type="scientific">Rotaria magnacalcarata</name>
    <dbReference type="NCBI Taxonomy" id="392030"/>
    <lineage>
        <taxon>Eukaryota</taxon>
        <taxon>Metazoa</taxon>
        <taxon>Spiralia</taxon>
        <taxon>Gnathifera</taxon>
        <taxon>Rotifera</taxon>
        <taxon>Eurotatoria</taxon>
        <taxon>Bdelloidea</taxon>
        <taxon>Philodinida</taxon>
        <taxon>Philodinidae</taxon>
        <taxon>Rotaria</taxon>
    </lineage>
</organism>
<evidence type="ECO:0000256" key="7">
    <source>
        <dbReference type="PROSITE-ProRule" id="PRU00723"/>
    </source>
</evidence>
<comment type="caution">
    <text evidence="10">The sequence shown here is derived from an EMBL/GenBank/DDBJ whole genome shotgun (WGS) entry which is preliminary data.</text>
</comment>
<evidence type="ECO:0000259" key="9">
    <source>
        <dbReference type="PROSITE" id="PS50103"/>
    </source>
</evidence>
<dbReference type="GO" id="GO:0003676">
    <property type="term" value="F:nucleic acid binding"/>
    <property type="evidence" value="ECO:0007669"/>
    <property type="project" value="InterPro"/>
</dbReference>
<comment type="similarity">
    <text evidence="2">Belongs to the REXO1/REXO3 family.</text>
</comment>
<dbReference type="PROSITE" id="PS50103">
    <property type="entry name" value="ZF_C3H1"/>
    <property type="match status" value="1"/>
</dbReference>
<feature type="zinc finger region" description="C3H1-type" evidence="7">
    <location>
        <begin position="7"/>
        <end position="33"/>
    </location>
</feature>
<keyword evidence="4" id="KW-0378">Hydrolase</keyword>
<protein>
    <recommendedName>
        <fullName evidence="9">C3H1-type domain-containing protein</fullName>
    </recommendedName>
</protein>
<dbReference type="SMART" id="SM00479">
    <property type="entry name" value="EXOIII"/>
    <property type="match status" value="1"/>
</dbReference>
<dbReference type="InterPro" id="IPR031736">
    <property type="entry name" value="REXO1-like_dom"/>
</dbReference>
<dbReference type="OrthoDB" id="206335at2759"/>
<feature type="domain" description="C3H1-type" evidence="9">
    <location>
        <begin position="7"/>
        <end position="33"/>
    </location>
</feature>
<keyword evidence="3" id="KW-0540">Nuclease</keyword>
<dbReference type="InterPro" id="IPR000571">
    <property type="entry name" value="Znf_CCCH"/>
</dbReference>
<evidence type="ECO:0000256" key="1">
    <source>
        <dbReference type="ARBA" id="ARBA00004123"/>
    </source>
</evidence>
<dbReference type="SUPFAM" id="SSF53098">
    <property type="entry name" value="Ribonuclease H-like"/>
    <property type="match status" value="1"/>
</dbReference>
<evidence type="ECO:0000256" key="6">
    <source>
        <dbReference type="ARBA" id="ARBA00023242"/>
    </source>
</evidence>
<keyword evidence="5" id="KW-0269">Exonuclease</keyword>
<dbReference type="PANTHER" id="PTHR12801">
    <property type="entry name" value="RNA EXONUCLEASE REXO1 / RECO3 FAMILY MEMBER-RELATED"/>
    <property type="match status" value="1"/>
</dbReference>
<dbReference type="GO" id="GO:0004527">
    <property type="term" value="F:exonuclease activity"/>
    <property type="evidence" value="ECO:0007669"/>
    <property type="project" value="UniProtKB-KW"/>
</dbReference>
<evidence type="ECO:0000256" key="4">
    <source>
        <dbReference type="ARBA" id="ARBA00022801"/>
    </source>
</evidence>
<dbReference type="InterPro" id="IPR013520">
    <property type="entry name" value="Ribonucl_H"/>
</dbReference>
<comment type="subcellular location">
    <subcellularLocation>
        <location evidence="1">Nucleus</location>
    </subcellularLocation>
</comment>
<keyword evidence="7" id="KW-0862">Zinc</keyword>
<keyword evidence="7" id="KW-0479">Metal-binding</keyword>
<keyword evidence="7" id="KW-0863">Zinc-finger</keyword>
<keyword evidence="6" id="KW-0539">Nucleus</keyword>
<dbReference type="CDD" id="cd06145">
    <property type="entry name" value="REX1_like"/>
    <property type="match status" value="1"/>
</dbReference>
<dbReference type="GO" id="GO:0005634">
    <property type="term" value="C:nucleus"/>
    <property type="evidence" value="ECO:0007669"/>
    <property type="project" value="UniProtKB-SubCell"/>
</dbReference>
<dbReference type="InterPro" id="IPR012337">
    <property type="entry name" value="RNaseH-like_sf"/>
</dbReference>
<dbReference type="InterPro" id="IPR034922">
    <property type="entry name" value="REX1-like_exo"/>
</dbReference>
<name>A0A816E3F9_9BILA</name>
<evidence type="ECO:0000256" key="3">
    <source>
        <dbReference type="ARBA" id="ARBA00022722"/>
    </source>
</evidence>
<dbReference type="GO" id="GO:0008270">
    <property type="term" value="F:zinc ion binding"/>
    <property type="evidence" value="ECO:0007669"/>
    <property type="project" value="UniProtKB-KW"/>
</dbReference>
<evidence type="ECO:0000256" key="8">
    <source>
        <dbReference type="SAM" id="MobiDB-lite"/>
    </source>
</evidence>
<reference evidence="10" key="1">
    <citation type="submission" date="2021-02" db="EMBL/GenBank/DDBJ databases">
        <authorList>
            <person name="Nowell W R."/>
        </authorList>
    </citation>
    <scope>NUCLEOTIDE SEQUENCE</scope>
</reference>
<dbReference type="Pfam" id="PF15870">
    <property type="entry name" value="EloA-BP1"/>
    <property type="match status" value="1"/>
</dbReference>
<gene>
    <name evidence="10" type="ORF">KQP761_LOCUS28879</name>
</gene>
<accession>A0A816E3F9</accession>
<dbReference type="InterPro" id="IPR036397">
    <property type="entry name" value="RNaseH_sf"/>
</dbReference>
<proteinExistence type="inferred from homology"/>
<feature type="region of interest" description="Disordered" evidence="8">
    <location>
        <begin position="249"/>
        <end position="276"/>
    </location>
</feature>
<evidence type="ECO:0000256" key="5">
    <source>
        <dbReference type="ARBA" id="ARBA00022839"/>
    </source>
</evidence>
<dbReference type="FunFam" id="3.30.420.10:FF:000019">
    <property type="entry name" value="RNA exonuclease NEF-sp"/>
    <property type="match status" value="1"/>
</dbReference>
<dbReference type="EMBL" id="CAJNOW010015808">
    <property type="protein sequence ID" value="CAF1645313.1"/>
    <property type="molecule type" value="Genomic_DNA"/>
</dbReference>
<evidence type="ECO:0000313" key="10">
    <source>
        <dbReference type="EMBL" id="CAF1645313.1"/>
    </source>
</evidence>
<evidence type="ECO:0000256" key="2">
    <source>
        <dbReference type="ARBA" id="ARBA00006357"/>
    </source>
</evidence>
<dbReference type="Proteomes" id="UP000663834">
    <property type="component" value="Unassembled WGS sequence"/>
</dbReference>
<dbReference type="PANTHER" id="PTHR12801:SF115">
    <property type="entry name" value="FI18136P1-RELATED"/>
    <property type="match status" value="1"/>
</dbReference>
<dbReference type="InterPro" id="IPR047021">
    <property type="entry name" value="REXO1/3/4-like"/>
</dbReference>
<sequence length="949" mass="105734">MFPSANYFRDIPCPFFSRVACPRPNCHFKHIQTSSQSNANTNTSSASSLINIPPDANETLNKLINQLSSAATSNAAAATAATTITNSMPSIDITSILQSTLLQSLTVFANALNSTPQSTMSKNETSEKLTQALSTIATQLNQHQTQTQTQTTTNTAESFPEYRPTPIVELERRKQRVHHPIVKTNIKTEPIDFDSNEYVQATFSPPSNSPPQSVVDQPESMEVIHPKVSTAAKSTLPISLQTITKQSTADDNHSWVTPPMRRKLSSSSSDHNDFDERKPLVKKIASSESIQSPRRITSKPTATVKPNIIGNAIKPTPPTDPMLKRIPKRTISTKVRIMDVDLDRVPVTSTISVDANKKVTLLKRPSSGTNEIPQKKAKIIPTTTKPTASTTIGQNINKQKPITNGNNKSNISDEDDELALFDHAFSSAKSSETITVSKKPMSSFPPNTIQQFTSRYSSVTTANTQNDSTASASNIYTRAETSSDGRRIAHQPKVHSISTNTSFTPLLQPLVDPNSSTNKIPFKTRQEYLTFFLNQLKSRPSNANDLIPATPVFARAQAIEKEIFDKSTNKNSYLNLAAKHLRQLRSEDTNTKPTNEQSSSKKVNVHRLVVSHSAMLTGGKTENVSFGIKKQKETDIQALTEYELYTLLLVYKASERDIIENGYPAFSLDFPDKVLIKNKNPLYNPITKSHSSDPNTRICCRCSKTYKIDINGEYVKQEDCIYHWGRMRSQRVAGQIEKTYGCCSGKISSGGCAVSKYHVHDSDDTQLLSGYVKTQPLRKPLVNNESYGIYALDCEMCYTMEGVELVRVSIVNHKLQSVYETLVKPHHKILDYNTRWSGITENQLKPCNITLEDVQKRLLKLFNDKTILIGHSLESDLKALKIVHHTVIDTSLVFPHPKGRPYKRALKTLMSEFLTKIIQENTDGHDSIEDASSCMELMLWRVKQDLKSS</sequence>